<dbReference type="InterPro" id="IPR004785">
    <property type="entry name" value="RpiB"/>
</dbReference>
<evidence type="ECO:0000313" key="5">
    <source>
        <dbReference type="EMBL" id="QLY40624.1"/>
    </source>
</evidence>
<dbReference type="GO" id="GO:0004751">
    <property type="term" value="F:ribose-5-phosphate isomerase activity"/>
    <property type="evidence" value="ECO:0007669"/>
    <property type="project" value="UniProtKB-EC"/>
</dbReference>
<feature type="binding site" evidence="4">
    <location>
        <begin position="66"/>
        <end position="70"/>
    </location>
    <ligand>
        <name>D-ribulose 5-phosphate</name>
        <dbReference type="ChEBI" id="CHEBI:58121"/>
    </ligand>
</feature>
<dbReference type="Pfam" id="PF02502">
    <property type="entry name" value="LacAB_rpiB"/>
    <property type="match status" value="1"/>
</dbReference>
<reference evidence="5 6" key="1">
    <citation type="submission" date="2020-04" db="EMBL/GenBank/DDBJ databases">
        <authorList>
            <person name="Zheng R.K."/>
            <person name="Sun C.M."/>
        </authorList>
    </citation>
    <scope>NUCLEOTIDE SEQUENCE [LARGE SCALE GENOMIC DNA]</scope>
    <source>
        <strain evidence="6">zrk29</strain>
    </source>
</reference>
<feature type="binding site" evidence="4">
    <location>
        <position position="99"/>
    </location>
    <ligand>
        <name>D-ribulose 5-phosphate</name>
        <dbReference type="ChEBI" id="CHEBI:58121"/>
    </ligand>
</feature>
<protein>
    <submittedName>
        <fullName evidence="5">Ribose 5-phosphate isomerase B</fullName>
        <ecNumber evidence="5">5.3.1.6</ecNumber>
    </submittedName>
</protein>
<proteinExistence type="inferred from homology"/>
<dbReference type="NCBIfam" id="TIGR01120">
    <property type="entry name" value="rpiB"/>
    <property type="match status" value="1"/>
</dbReference>
<dbReference type="NCBIfam" id="TIGR00689">
    <property type="entry name" value="rpiB_lacA_lacB"/>
    <property type="match status" value="1"/>
</dbReference>
<dbReference type="EC" id="5.3.1.6" evidence="5"/>
<keyword evidence="6" id="KW-1185">Reference proteome</keyword>
<dbReference type="Proteomes" id="UP000512167">
    <property type="component" value="Chromosome"/>
</dbReference>
<feature type="active site" description="Proton donor" evidence="3">
    <location>
        <position position="98"/>
    </location>
</feature>
<dbReference type="EMBL" id="CP051151">
    <property type="protein sequence ID" value="QLY40624.1"/>
    <property type="molecule type" value="Genomic_DNA"/>
</dbReference>
<sequence length="147" mass="16104">MKIAIGSDHTAVDLKSEIIDYLKSLNIDVIDCGPQSKERTHYPIYAHEVSTLVQDQKVEYGILICGTGVGMSIAANKHKGIRAVVCSDTFSAKASKQHNDSNVLCFGARVVGTELAKDIVESFLKASYEGGRHQQRVDMLNELDHSL</sequence>
<dbReference type="InterPro" id="IPR036569">
    <property type="entry name" value="RpiB_LacA_LacB_sf"/>
</dbReference>
<dbReference type="InterPro" id="IPR051812">
    <property type="entry name" value="SPI_LacAB/RpiB"/>
</dbReference>
<feature type="binding site" evidence="4">
    <location>
        <begin position="8"/>
        <end position="9"/>
    </location>
    <ligand>
        <name>D-ribulose 5-phosphate</name>
        <dbReference type="ChEBI" id="CHEBI:58121"/>
    </ligand>
</feature>
<evidence type="ECO:0000313" key="6">
    <source>
        <dbReference type="Proteomes" id="UP000512167"/>
    </source>
</evidence>
<feature type="binding site" evidence="4">
    <location>
        <position position="136"/>
    </location>
    <ligand>
        <name>D-ribulose 5-phosphate</name>
        <dbReference type="ChEBI" id="CHEBI:58121"/>
    </ligand>
</feature>
<keyword evidence="2 5" id="KW-0413">Isomerase</keyword>
<dbReference type="RefSeq" id="WP_312031470.1">
    <property type="nucleotide sequence ID" value="NZ_CP051151.1"/>
</dbReference>
<name>A0A7L6N7V0_9MOLU</name>
<feature type="binding site" evidence="4">
    <location>
        <position position="132"/>
    </location>
    <ligand>
        <name>D-ribulose 5-phosphate</name>
        <dbReference type="ChEBI" id="CHEBI:58121"/>
    </ligand>
</feature>
<dbReference type="GO" id="GO:0005975">
    <property type="term" value="P:carbohydrate metabolic process"/>
    <property type="evidence" value="ECO:0007669"/>
    <property type="project" value="InterPro"/>
</dbReference>
<dbReference type="PIRSF" id="PIRSF005384">
    <property type="entry name" value="RpiB_LacA_B"/>
    <property type="match status" value="1"/>
</dbReference>
<feature type="binding site" evidence="4">
    <location>
        <position position="109"/>
    </location>
    <ligand>
        <name>D-ribulose 5-phosphate</name>
        <dbReference type="ChEBI" id="CHEBI:58121"/>
    </ligand>
</feature>
<dbReference type="InterPro" id="IPR003500">
    <property type="entry name" value="RpiB_LacA_LacB"/>
</dbReference>
<dbReference type="SUPFAM" id="SSF89623">
    <property type="entry name" value="Ribose/Galactose isomerase RpiB/AlsB"/>
    <property type="match status" value="1"/>
</dbReference>
<feature type="active site" description="Proton acceptor" evidence="3">
    <location>
        <position position="65"/>
    </location>
</feature>
<dbReference type="Gene3D" id="3.40.1400.10">
    <property type="entry name" value="Sugar-phosphate isomerase, RpiB/LacA/LacB"/>
    <property type="match status" value="1"/>
</dbReference>
<gene>
    <name evidence="5" type="primary">rpiB</name>
    <name evidence="5" type="ORF">HF295_07110</name>
</gene>
<evidence type="ECO:0000256" key="2">
    <source>
        <dbReference type="ARBA" id="ARBA00023235"/>
    </source>
</evidence>
<evidence type="ECO:0000256" key="3">
    <source>
        <dbReference type="PIRSR" id="PIRSR005384-1"/>
    </source>
</evidence>
<organism evidence="5 6">
    <name type="scientific">Hujiaoplasma nucleasis</name>
    <dbReference type="NCBI Taxonomy" id="2725268"/>
    <lineage>
        <taxon>Bacteria</taxon>
        <taxon>Bacillati</taxon>
        <taxon>Mycoplasmatota</taxon>
        <taxon>Mollicutes</taxon>
        <taxon>Candidatus Izemoplasmatales</taxon>
        <taxon>Hujiaoplasmataceae</taxon>
        <taxon>Hujiaoplasma</taxon>
    </lineage>
</organism>
<dbReference type="NCBIfam" id="NF004051">
    <property type="entry name" value="PRK05571.1"/>
    <property type="match status" value="1"/>
</dbReference>
<dbReference type="AlphaFoldDB" id="A0A7L6N7V0"/>
<evidence type="ECO:0000256" key="4">
    <source>
        <dbReference type="PIRSR" id="PIRSR005384-2"/>
    </source>
</evidence>
<dbReference type="PANTHER" id="PTHR43732:SF1">
    <property type="entry name" value="RIBOSE 5-PHOSPHATE ISOMERASE"/>
    <property type="match status" value="1"/>
</dbReference>
<dbReference type="PANTHER" id="PTHR43732">
    <property type="entry name" value="RIBOSE 5-PHOSPHATE ISOMERASE-RELATED"/>
    <property type="match status" value="1"/>
</dbReference>
<accession>A0A7L6N7V0</accession>
<dbReference type="KEGG" id="tbk:HF295_07110"/>
<comment type="similarity">
    <text evidence="1">Belongs to the LacAB/RpiB family.</text>
</comment>
<evidence type="ECO:0000256" key="1">
    <source>
        <dbReference type="ARBA" id="ARBA00008754"/>
    </source>
</evidence>